<evidence type="ECO:0000256" key="3">
    <source>
        <dbReference type="ARBA" id="ARBA00022741"/>
    </source>
</evidence>
<dbReference type="PANTHER" id="PTHR21087:SF16">
    <property type="entry name" value="SHIKIMATE KINASE 1, CHLOROPLASTIC"/>
    <property type="match status" value="1"/>
</dbReference>
<dbReference type="InterPro" id="IPR000623">
    <property type="entry name" value="Shikimate_kinase/TSH1"/>
</dbReference>
<dbReference type="Pfam" id="PF01202">
    <property type="entry name" value="SKI"/>
    <property type="match status" value="1"/>
</dbReference>
<evidence type="ECO:0000256" key="7">
    <source>
        <dbReference type="HAMAP-Rule" id="MF_00109"/>
    </source>
</evidence>
<comment type="caution">
    <text evidence="7">Lacks conserved residue(s) required for the propagation of feature annotation.</text>
</comment>
<evidence type="ECO:0000256" key="8">
    <source>
        <dbReference type="SAM" id="MobiDB-lite"/>
    </source>
</evidence>
<comment type="function">
    <text evidence="7">Catalyzes the specific phosphorylation of the 3-hydroxyl group of shikimic acid using ATP as a cosubstrate.</text>
</comment>
<proteinExistence type="inferred from homology"/>
<evidence type="ECO:0000256" key="6">
    <source>
        <dbReference type="ARBA" id="ARBA00023141"/>
    </source>
</evidence>
<feature type="binding site" evidence="7">
    <location>
        <position position="59"/>
    </location>
    <ligand>
        <name>substrate</name>
    </ligand>
</feature>
<comment type="similarity">
    <text evidence="7">Belongs to the shikimate kinase family.</text>
</comment>
<accession>A0ABY7S5S1</accession>
<evidence type="ECO:0000256" key="2">
    <source>
        <dbReference type="ARBA" id="ARBA00022679"/>
    </source>
</evidence>
<feature type="region of interest" description="Disordered" evidence="8">
    <location>
        <begin position="1"/>
        <end position="25"/>
    </location>
</feature>
<evidence type="ECO:0000256" key="1">
    <source>
        <dbReference type="ARBA" id="ARBA00022605"/>
    </source>
</evidence>
<dbReference type="RefSeq" id="WP_076523415.1">
    <property type="nucleotide sequence ID" value="NZ_FTOU01000002.1"/>
</dbReference>
<dbReference type="GO" id="GO:0004765">
    <property type="term" value="F:shikimate kinase activity"/>
    <property type="evidence" value="ECO:0007669"/>
    <property type="project" value="UniProtKB-EC"/>
</dbReference>
<keyword evidence="1 7" id="KW-0028">Amino-acid biosynthesis</keyword>
<evidence type="ECO:0000313" key="9">
    <source>
        <dbReference type="EMBL" id="WCR01902.1"/>
    </source>
</evidence>
<comment type="catalytic activity">
    <reaction evidence="7">
        <text>shikimate + ATP = 3-phosphoshikimate + ADP + H(+)</text>
        <dbReference type="Rhea" id="RHEA:13121"/>
        <dbReference type="ChEBI" id="CHEBI:15378"/>
        <dbReference type="ChEBI" id="CHEBI:30616"/>
        <dbReference type="ChEBI" id="CHEBI:36208"/>
        <dbReference type="ChEBI" id="CHEBI:145989"/>
        <dbReference type="ChEBI" id="CHEBI:456216"/>
        <dbReference type="EC" id="2.7.1.71"/>
    </reaction>
</comment>
<feature type="binding site" evidence="7">
    <location>
        <position position="41"/>
    </location>
    <ligand>
        <name>Mg(2+)</name>
        <dbReference type="ChEBI" id="CHEBI:18420"/>
    </ligand>
</feature>
<keyword evidence="7" id="KW-0460">Magnesium</keyword>
<dbReference type="EC" id="2.7.1.71" evidence="7"/>
<comment type="pathway">
    <text evidence="7">Metabolic intermediate biosynthesis; chorismate biosynthesis; chorismate from D-erythrose 4-phosphate and phosphoenolpyruvate: step 5/7.</text>
</comment>
<dbReference type="EMBL" id="CP067140">
    <property type="protein sequence ID" value="WCR01902.1"/>
    <property type="molecule type" value="Genomic_DNA"/>
</dbReference>
<feature type="binding site" evidence="7">
    <location>
        <begin position="37"/>
        <end position="42"/>
    </location>
    <ligand>
        <name>ATP</name>
        <dbReference type="ChEBI" id="CHEBI:30616"/>
    </ligand>
</feature>
<gene>
    <name evidence="7" type="primary">aroK</name>
    <name evidence="9" type="ORF">JHX88_13370</name>
</gene>
<dbReference type="CDD" id="cd00464">
    <property type="entry name" value="SK"/>
    <property type="match status" value="1"/>
</dbReference>
<evidence type="ECO:0000256" key="5">
    <source>
        <dbReference type="ARBA" id="ARBA00022840"/>
    </source>
</evidence>
<dbReference type="HAMAP" id="MF_00109">
    <property type="entry name" value="Shikimate_kinase"/>
    <property type="match status" value="1"/>
</dbReference>
<protein>
    <recommendedName>
        <fullName evidence="7">Shikimate kinase</fullName>
        <shortName evidence="7">SK</shortName>
        <ecNumber evidence="7">2.7.1.71</ecNumber>
    </recommendedName>
</protein>
<dbReference type="Gene3D" id="3.40.50.300">
    <property type="entry name" value="P-loop containing nucleotide triphosphate hydrolases"/>
    <property type="match status" value="1"/>
</dbReference>
<dbReference type="SUPFAM" id="SSF52540">
    <property type="entry name" value="P-loop containing nucleoside triphosphate hydrolases"/>
    <property type="match status" value="1"/>
</dbReference>
<feature type="binding site" evidence="7">
    <location>
        <position position="105"/>
    </location>
    <ligand>
        <name>substrate</name>
    </ligand>
</feature>
<keyword evidence="10" id="KW-1185">Reference proteome</keyword>
<organism evidence="9 10">
    <name type="scientific">Paracoccus saliphilus</name>
    <dbReference type="NCBI Taxonomy" id="405559"/>
    <lineage>
        <taxon>Bacteria</taxon>
        <taxon>Pseudomonadati</taxon>
        <taxon>Pseudomonadota</taxon>
        <taxon>Alphaproteobacteria</taxon>
        <taxon>Rhodobacterales</taxon>
        <taxon>Paracoccaceae</taxon>
        <taxon>Paracoccus</taxon>
    </lineage>
</organism>
<name>A0ABY7S5S1_9RHOB</name>
<keyword evidence="2 7" id="KW-0808">Transferase</keyword>
<keyword evidence="6 7" id="KW-0057">Aromatic amino acid biosynthesis</keyword>
<dbReference type="PANTHER" id="PTHR21087">
    <property type="entry name" value="SHIKIMATE KINASE"/>
    <property type="match status" value="1"/>
</dbReference>
<comment type="subunit">
    <text evidence="7">Monomer.</text>
</comment>
<keyword evidence="7" id="KW-0479">Metal-binding</keyword>
<dbReference type="InterPro" id="IPR031322">
    <property type="entry name" value="Shikimate/glucono_kinase"/>
</dbReference>
<dbReference type="InterPro" id="IPR027417">
    <property type="entry name" value="P-loop_NTPase"/>
</dbReference>
<feature type="binding site" evidence="7">
    <location>
        <position position="162"/>
    </location>
    <ligand>
        <name>substrate</name>
    </ligand>
</feature>
<keyword evidence="4 7" id="KW-0418">Kinase</keyword>
<keyword evidence="5 7" id="KW-0067">ATP-binding</keyword>
<feature type="binding site" evidence="7">
    <location>
        <position position="83"/>
    </location>
    <ligand>
        <name>substrate</name>
    </ligand>
</feature>
<sequence>MAIRKRSRHSVPPATTIRRKKRRRKMKRHIVMIGMMGAGKTAIGSELARRLHVPFTDSDAEIESAAAMSISEIFARDGEAFFRDRETQVLSRILKGPPGVVSTGGGAWMQAGNRELIRAHGLSVWLNCDLETLWHRVRQRSTRPLLKTADPKGTLARLLEQRAPVYAGADVTFEARADDSIEAAATRLIDQLRGIVPEFPEAK</sequence>
<evidence type="ECO:0000313" key="10">
    <source>
        <dbReference type="Proteomes" id="UP001215549"/>
    </source>
</evidence>
<feature type="binding site" evidence="7">
    <location>
        <position position="143"/>
    </location>
    <ligand>
        <name>ATP</name>
        <dbReference type="ChEBI" id="CHEBI:30616"/>
    </ligand>
</feature>
<dbReference type="PRINTS" id="PR01100">
    <property type="entry name" value="SHIKIMTKNASE"/>
</dbReference>
<reference evidence="9 10" key="1">
    <citation type="submission" date="2021-01" db="EMBL/GenBank/DDBJ databases">
        <title>Biogeographic distribution of Paracoccus.</title>
        <authorList>
            <person name="Hollensteiner J."/>
            <person name="Leineberger J."/>
            <person name="Brinkhoff T."/>
            <person name="Daniel R."/>
        </authorList>
    </citation>
    <scope>NUCLEOTIDE SEQUENCE [LARGE SCALE GENOMIC DNA]</scope>
    <source>
        <strain evidence="9 10">DSM 18447</strain>
    </source>
</reference>
<dbReference type="NCBIfam" id="NF010552">
    <property type="entry name" value="PRK13946.1"/>
    <property type="match status" value="1"/>
</dbReference>
<evidence type="ECO:0000256" key="4">
    <source>
        <dbReference type="ARBA" id="ARBA00022777"/>
    </source>
</evidence>
<comment type="cofactor">
    <cofactor evidence="7">
        <name>Mg(2+)</name>
        <dbReference type="ChEBI" id="CHEBI:18420"/>
    </cofactor>
    <text evidence="7">Binds 1 Mg(2+) ion per subunit.</text>
</comment>
<keyword evidence="3 7" id="KW-0547">Nucleotide-binding</keyword>
<dbReference type="Proteomes" id="UP001215549">
    <property type="component" value="Chromosome"/>
</dbReference>
<keyword evidence="7" id="KW-0963">Cytoplasm</keyword>
<comment type="subcellular location">
    <subcellularLocation>
        <location evidence="7">Cytoplasm</location>
    </subcellularLocation>
</comment>